<keyword evidence="4" id="KW-1185">Reference proteome</keyword>
<dbReference type="RefSeq" id="WP_015202617.1">
    <property type="nucleotide sequence ID" value="NC_019753.1"/>
</dbReference>
<evidence type="ECO:0000313" key="4">
    <source>
        <dbReference type="Proteomes" id="UP000010472"/>
    </source>
</evidence>
<dbReference type="KEGG" id="cep:Cri9333_1606"/>
<dbReference type="InterPro" id="IPR027417">
    <property type="entry name" value="P-loop_NTPase"/>
</dbReference>
<reference evidence="3 4" key="1">
    <citation type="submission" date="2012-06" db="EMBL/GenBank/DDBJ databases">
        <title>Finished chromosome of genome of Crinalium epipsammum PCC 9333.</title>
        <authorList>
            <consortium name="US DOE Joint Genome Institute"/>
            <person name="Gugger M."/>
            <person name="Coursin T."/>
            <person name="Rippka R."/>
            <person name="Tandeau De Marsac N."/>
            <person name="Huntemann M."/>
            <person name="Wei C.-L."/>
            <person name="Han J."/>
            <person name="Detter J.C."/>
            <person name="Han C."/>
            <person name="Tapia R."/>
            <person name="Davenport K."/>
            <person name="Daligault H."/>
            <person name="Erkkila T."/>
            <person name="Gu W."/>
            <person name="Munk A.C.C."/>
            <person name="Teshima H."/>
            <person name="Xu Y."/>
            <person name="Chain P."/>
            <person name="Chen A."/>
            <person name="Krypides N."/>
            <person name="Mavromatis K."/>
            <person name="Markowitz V."/>
            <person name="Szeto E."/>
            <person name="Ivanova N."/>
            <person name="Mikhailova N."/>
            <person name="Ovchinnikova G."/>
            <person name="Pagani I."/>
            <person name="Pati A."/>
            <person name="Goodwin L."/>
            <person name="Peters L."/>
            <person name="Pitluck S."/>
            <person name="Woyke T."/>
            <person name="Kerfeld C."/>
        </authorList>
    </citation>
    <scope>NUCLEOTIDE SEQUENCE [LARGE SCALE GENOMIC DNA]</scope>
    <source>
        <strain evidence="3 4">PCC 9333</strain>
    </source>
</reference>
<proteinExistence type="predicted"/>
<dbReference type="OrthoDB" id="9781481at2"/>
<dbReference type="Pfam" id="PF07728">
    <property type="entry name" value="AAA_5"/>
    <property type="match status" value="1"/>
</dbReference>
<dbReference type="STRING" id="1173022.Cri9333_1606"/>
<dbReference type="GO" id="GO:0016887">
    <property type="term" value="F:ATP hydrolysis activity"/>
    <property type="evidence" value="ECO:0007669"/>
    <property type="project" value="InterPro"/>
</dbReference>
<dbReference type="PANTHER" id="PTHR23159">
    <property type="entry name" value="CENTROSOMAL PROTEIN 2"/>
    <property type="match status" value="1"/>
</dbReference>
<dbReference type="Gene3D" id="3.40.50.300">
    <property type="entry name" value="P-loop containing nucleotide triphosphate hydrolases"/>
    <property type="match status" value="1"/>
</dbReference>
<evidence type="ECO:0000256" key="1">
    <source>
        <dbReference type="SAM" id="Coils"/>
    </source>
</evidence>
<evidence type="ECO:0000259" key="2">
    <source>
        <dbReference type="Pfam" id="PF07728"/>
    </source>
</evidence>
<dbReference type="Gene3D" id="1.10.287.1490">
    <property type="match status" value="1"/>
</dbReference>
<organism evidence="3 4">
    <name type="scientific">Crinalium epipsammum PCC 9333</name>
    <dbReference type="NCBI Taxonomy" id="1173022"/>
    <lineage>
        <taxon>Bacteria</taxon>
        <taxon>Bacillati</taxon>
        <taxon>Cyanobacteriota</taxon>
        <taxon>Cyanophyceae</taxon>
        <taxon>Gomontiellales</taxon>
        <taxon>Gomontiellaceae</taxon>
        <taxon>Crinalium</taxon>
    </lineage>
</organism>
<gene>
    <name evidence="3" type="ORF">Cri9333_1606</name>
</gene>
<evidence type="ECO:0000313" key="3">
    <source>
        <dbReference type="EMBL" id="AFZ12496.1"/>
    </source>
</evidence>
<sequence>MNKTERLKNLTLPCTPTLLVTALTLFLGGGIEKAAGAAGVTAAASAATATIVSRRQHMRANYLEGRLGDIENVSQLVAQRDNMSVIVESLNAEIAHRREERRELDQTLGDYPALQTQHQYIQREINTLSQQQQELEGRIATLHQQNPQLSYLEELTRRIEQHRLELSSLEGQITANRTQIDQLEQQRASLQAIEVRLPQKQAELNFLQENIASQQTLLHDLEQRTVELELLRATYDALFNEREQLENRISYLQPEVNRLQEERDHILREIQENTQKYQESEGVRREIERINAELRAKRAELASLHREIERLESQRVALENNIHDLEQKEEELERILQRLRGEINEIENSARVALQALRDKLWYKLPPQQRSAGNEIEFLEEFKNYLTTQGLNFPDRIIRAFHTSLKVQDISALVILAGISGTGKSELPRQYAEFIGAQFLMLPVQPRWDSPQDLQGFYNYVEKKYKPTELMRGLYQYKHDANLSGRMVIVLLDEMNLARVEYYFSDFLSKLETRRSHQTFLSLDVGSLPLPESEKQIKIPDEFLFVGTMNEDETTQSLSDKVLDRANVLTFGKPSELQLRANKTKQTATNSQSYLTYQDFRSNWGREPNDYLAILEQVKDYVNQANDIMEKMGHPFAHRVYQSIAKYVINYPGVESSEEALRCAIADQFGQKILPKLRGVMVADMEESFALMENLVIKLQDKPLTDAFIKARQGRYGQFHWQGLVY</sequence>
<dbReference type="AlphaFoldDB" id="K9VWY1"/>
<accession>K9VWY1</accession>
<dbReference type="EMBL" id="CP003620">
    <property type="protein sequence ID" value="AFZ12496.1"/>
    <property type="molecule type" value="Genomic_DNA"/>
</dbReference>
<dbReference type="eggNOG" id="COG1196">
    <property type="taxonomic scope" value="Bacteria"/>
</dbReference>
<feature type="domain" description="ATPase dynein-related AAA" evidence="2">
    <location>
        <begin position="414"/>
        <end position="565"/>
    </location>
</feature>
<dbReference type="HOGENOM" id="CLU_011498_1_1_3"/>
<feature type="coiled-coil region" evidence="1">
    <location>
        <begin position="87"/>
        <end position="356"/>
    </location>
</feature>
<keyword evidence="1" id="KW-0175">Coiled coil</keyword>
<dbReference type="eggNOG" id="COG1401">
    <property type="taxonomic scope" value="Bacteria"/>
</dbReference>
<dbReference type="Proteomes" id="UP000010472">
    <property type="component" value="Chromosome"/>
</dbReference>
<protein>
    <submittedName>
        <fullName evidence="3">ATPase associated with various cellular activities AAA_5</fullName>
    </submittedName>
</protein>
<dbReference type="SUPFAM" id="SSF52540">
    <property type="entry name" value="P-loop containing nucleoside triphosphate hydrolases"/>
    <property type="match status" value="1"/>
</dbReference>
<dbReference type="PATRIC" id="fig|1173022.3.peg.1734"/>
<name>K9VWY1_9CYAN</name>
<dbReference type="PANTHER" id="PTHR23159:SF31">
    <property type="entry name" value="CENTROSOME-ASSOCIATED PROTEIN CEP250 ISOFORM X1"/>
    <property type="match status" value="1"/>
</dbReference>
<dbReference type="GO" id="GO:0005524">
    <property type="term" value="F:ATP binding"/>
    <property type="evidence" value="ECO:0007669"/>
    <property type="project" value="InterPro"/>
</dbReference>
<dbReference type="InterPro" id="IPR011704">
    <property type="entry name" value="ATPase_dyneun-rel_AAA"/>
</dbReference>